<gene>
    <name evidence="3" type="ORF">BAMA_21160</name>
</gene>
<dbReference type="Proteomes" id="UP000027822">
    <property type="component" value="Unassembled WGS sequence"/>
</dbReference>
<evidence type="ECO:0000313" key="3">
    <source>
        <dbReference type="EMBL" id="KEK19753.1"/>
    </source>
</evidence>
<evidence type="ECO:0000256" key="1">
    <source>
        <dbReference type="SAM" id="MobiDB-lite"/>
    </source>
</evidence>
<feature type="region of interest" description="Disordered" evidence="1">
    <location>
        <begin position="32"/>
        <end position="82"/>
    </location>
</feature>
<dbReference type="eggNOG" id="ENOG5032TGE">
    <property type="taxonomic scope" value="Bacteria"/>
</dbReference>
<name>A0A073KBR9_9BACI</name>
<feature type="compositionally biased region" description="Polar residues" evidence="1">
    <location>
        <begin position="55"/>
        <end position="64"/>
    </location>
</feature>
<keyword evidence="2" id="KW-0812">Transmembrane</keyword>
<keyword evidence="2" id="KW-0472">Membrane</keyword>
<dbReference type="OrthoDB" id="2913709at2"/>
<feature type="transmembrane region" description="Helical" evidence="2">
    <location>
        <begin position="6"/>
        <end position="27"/>
    </location>
</feature>
<dbReference type="AlphaFoldDB" id="A0A073KBR9"/>
<protein>
    <recommendedName>
        <fullName evidence="5">Preprotein translocase subunit Tim44</fullName>
    </recommendedName>
</protein>
<feature type="transmembrane region" description="Helical" evidence="2">
    <location>
        <begin position="88"/>
        <end position="106"/>
    </location>
</feature>
<reference evidence="3 4" key="1">
    <citation type="submission" date="2014-06" db="EMBL/GenBank/DDBJ databases">
        <title>Draft genome sequence of Bacillus manliponensis JCM 15802 (MCCC 1A00708).</title>
        <authorList>
            <person name="Lai Q."/>
            <person name="Liu Y."/>
            <person name="Shao Z."/>
        </authorList>
    </citation>
    <scope>NUCLEOTIDE SEQUENCE [LARGE SCALE GENOMIC DNA]</scope>
    <source>
        <strain evidence="3 4">JCM 15802</strain>
    </source>
</reference>
<dbReference type="STRING" id="574376.BAMA_21160"/>
<organism evidence="3 4">
    <name type="scientific">Bacillus manliponensis</name>
    <dbReference type="NCBI Taxonomy" id="574376"/>
    <lineage>
        <taxon>Bacteria</taxon>
        <taxon>Bacillati</taxon>
        <taxon>Bacillota</taxon>
        <taxon>Bacilli</taxon>
        <taxon>Bacillales</taxon>
        <taxon>Bacillaceae</taxon>
        <taxon>Bacillus</taxon>
        <taxon>Bacillus cereus group</taxon>
    </lineage>
</organism>
<keyword evidence="4" id="KW-1185">Reference proteome</keyword>
<evidence type="ECO:0008006" key="5">
    <source>
        <dbReference type="Google" id="ProtNLM"/>
    </source>
</evidence>
<feature type="transmembrane region" description="Helical" evidence="2">
    <location>
        <begin position="112"/>
        <end position="133"/>
    </location>
</feature>
<evidence type="ECO:0000256" key="2">
    <source>
        <dbReference type="SAM" id="Phobius"/>
    </source>
</evidence>
<accession>A0A073KBR9</accession>
<comment type="caution">
    <text evidence="3">The sequence shown here is derived from an EMBL/GenBank/DDBJ whole genome shotgun (WGS) entry which is preliminary data.</text>
</comment>
<dbReference type="EMBL" id="JOTN01000006">
    <property type="protein sequence ID" value="KEK19753.1"/>
    <property type="molecule type" value="Genomic_DNA"/>
</dbReference>
<evidence type="ECO:0000313" key="4">
    <source>
        <dbReference type="Proteomes" id="UP000027822"/>
    </source>
</evidence>
<keyword evidence="2" id="KW-1133">Transmembrane helix</keyword>
<dbReference type="RefSeq" id="WP_034638569.1">
    <property type="nucleotide sequence ID" value="NZ_CBCSJC010000031.1"/>
</dbReference>
<sequence>MMKKIVTVLTAFMLIFTAGSFIGVNHVDAKGYKSGKKSYTPPSGQTDKSKFGGTKSDSNVNVKKTSPDSKTKATNTAPKKSKSGLMKGLLLGGLGGLLLGSLFANMGVLGSILAFMVNMLVMVGIIMIAIRIFKHFKDKRKKQVEEAAWRQ</sequence>
<proteinExistence type="predicted"/>